<evidence type="ECO:0000256" key="6">
    <source>
        <dbReference type="ARBA" id="ARBA00023235"/>
    </source>
</evidence>
<name>A0A8J2VIS1_9BACL</name>
<keyword evidence="4 7" id="KW-0479">Metal-binding</keyword>
<dbReference type="PANTHER" id="PTHR42742:SF3">
    <property type="entry name" value="FRUCTOKINASE"/>
    <property type="match status" value="1"/>
</dbReference>
<dbReference type="RefSeq" id="WP_188648516.1">
    <property type="nucleotide sequence ID" value="NZ_BMHQ01000010.1"/>
</dbReference>
<dbReference type="CDD" id="cd07010">
    <property type="entry name" value="cupin_PMI_type_I_N_bac"/>
    <property type="match status" value="1"/>
</dbReference>
<evidence type="ECO:0000256" key="7">
    <source>
        <dbReference type="PIRNR" id="PIRNR036894"/>
    </source>
</evidence>
<feature type="domain" description="Phosphomannose isomerase type I catalytic" evidence="10">
    <location>
        <begin position="6"/>
        <end position="104"/>
    </location>
</feature>
<feature type="binding site" evidence="8">
    <location>
        <position position="172"/>
    </location>
    <ligand>
        <name>Zn(2+)</name>
        <dbReference type="ChEBI" id="CHEBI:29105"/>
    </ligand>
</feature>
<dbReference type="Proteomes" id="UP000625210">
    <property type="component" value="Unassembled WGS sequence"/>
</dbReference>
<comment type="cofactor">
    <cofactor evidence="8">
        <name>Zn(2+)</name>
        <dbReference type="ChEBI" id="CHEBI:29105"/>
    </cofactor>
    <text evidence="8">Binds 1 zinc ion per subunit.</text>
</comment>
<dbReference type="EMBL" id="BMHQ01000010">
    <property type="protein sequence ID" value="GGE24332.1"/>
    <property type="molecule type" value="Genomic_DNA"/>
</dbReference>
<organism evidence="12 13">
    <name type="scientific">Marinithermofilum abyssi</name>
    <dbReference type="NCBI Taxonomy" id="1571185"/>
    <lineage>
        <taxon>Bacteria</taxon>
        <taxon>Bacillati</taxon>
        <taxon>Bacillota</taxon>
        <taxon>Bacilli</taxon>
        <taxon>Bacillales</taxon>
        <taxon>Thermoactinomycetaceae</taxon>
        <taxon>Marinithermofilum</taxon>
    </lineage>
</organism>
<comment type="catalytic activity">
    <reaction evidence="1 7">
        <text>D-mannose 6-phosphate = D-fructose 6-phosphate</text>
        <dbReference type="Rhea" id="RHEA:12356"/>
        <dbReference type="ChEBI" id="CHEBI:58735"/>
        <dbReference type="ChEBI" id="CHEBI:61527"/>
        <dbReference type="EC" id="5.3.1.8"/>
    </reaction>
</comment>
<feature type="active site" evidence="9">
    <location>
        <position position="192"/>
    </location>
</feature>
<reference evidence="12" key="1">
    <citation type="journal article" date="2014" name="Int. J. Syst. Evol. Microbiol.">
        <title>Complete genome sequence of Corynebacterium casei LMG S-19264T (=DSM 44701T), isolated from a smear-ripened cheese.</title>
        <authorList>
            <consortium name="US DOE Joint Genome Institute (JGI-PGF)"/>
            <person name="Walter F."/>
            <person name="Albersmeier A."/>
            <person name="Kalinowski J."/>
            <person name="Ruckert C."/>
        </authorList>
    </citation>
    <scope>NUCLEOTIDE SEQUENCE</scope>
    <source>
        <strain evidence="12">CGMCC 1.15179</strain>
    </source>
</reference>
<evidence type="ECO:0000313" key="12">
    <source>
        <dbReference type="EMBL" id="GGE24332.1"/>
    </source>
</evidence>
<sequence>MQPPLFLQPVFKERIWGGTALRERFGYDIPSDHTGECWAISGHPNGESIVREGPYQGMSLGTLWNRHRELFGHFPGESFPLLTKILDASEDLSVQVHPDDAYAHDHENGERGKTECWYILDCQPGAELIFGHYAQTREELEQKIHRGEWSSLLRKVPIRPGDFFYVPSGTIHALCAGTLVLETQQSSDTTYRLYDYDRRDGKGNRRELHINQALDVIQVPHHSHQMEQKATRLPSVHIVHLVKSPYFSVFKWSIQGEAAFPSPHPFMLASVIAGNGELLCETGSFPFRKGDHLIFPAKMGSFQIHGQSEWILSCPEQKTTAEMVAPQSYSRSPVDGPATS</sequence>
<keyword evidence="6 7" id="KW-0413">Isomerase</keyword>
<dbReference type="InterPro" id="IPR014710">
    <property type="entry name" value="RmlC-like_jellyroll"/>
</dbReference>
<dbReference type="InterPro" id="IPR014628">
    <property type="entry name" value="Man6P_isomerase_Firm_short"/>
</dbReference>
<comment type="similarity">
    <text evidence="2 7">Belongs to the mannose-6-phosphate isomerase type 1 family.</text>
</comment>
<dbReference type="Gene3D" id="2.60.120.10">
    <property type="entry name" value="Jelly Rolls"/>
    <property type="match status" value="2"/>
</dbReference>
<evidence type="ECO:0000256" key="8">
    <source>
        <dbReference type="PIRSR" id="PIRSR036894-1"/>
    </source>
</evidence>
<keyword evidence="13" id="KW-1185">Reference proteome</keyword>
<evidence type="ECO:0000256" key="5">
    <source>
        <dbReference type="ARBA" id="ARBA00022833"/>
    </source>
</evidence>
<dbReference type="PANTHER" id="PTHR42742">
    <property type="entry name" value="TRANSCRIPTIONAL REPRESSOR MPRA"/>
    <property type="match status" value="1"/>
</dbReference>
<evidence type="ECO:0000313" key="13">
    <source>
        <dbReference type="Proteomes" id="UP000625210"/>
    </source>
</evidence>
<accession>A0A8J2VIS1</accession>
<dbReference type="NCBIfam" id="TIGR00218">
    <property type="entry name" value="manA"/>
    <property type="match status" value="1"/>
</dbReference>
<evidence type="ECO:0000259" key="10">
    <source>
        <dbReference type="Pfam" id="PF20511"/>
    </source>
</evidence>
<evidence type="ECO:0000259" key="11">
    <source>
        <dbReference type="Pfam" id="PF21621"/>
    </source>
</evidence>
<dbReference type="PIRSF" id="PIRSF036894">
    <property type="entry name" value="PMI_Firm_short"/>
    <property type="match status" value="1"/>
</dbReference>
<dbReference type="GO" id="GO:0008270">
    <property type="term" value="F:zinc ion binding"/>
    <property type="evidence" value="ECO:0007669"/>
    <property type="project" value="UniProtKB-UniRule"/>
</dbReference>
<dbReference type="InterPro" id="IPR049071">
    <property type="entry name" value="MPI_cupin_dom"/>
</dbReference>
<dbReference type="GO" id="GO:0004476">
    <property type="term" value="F:mannose-6-phosphate isomerase activity"/>
    <property type="evidence" value="ECO:0007669"/>
    <property type="project" value="UniProtKB-UniRule"/>
</dbReference>
<feature type="binding site" evidence="8">
    <location>
        <position position="115"/>
    </location>
    <ligand>
        <name>Zn(2+)</name>
        <dbReference type="ChEBI" id="CHEBI:29105"/>
    </ligand>
</feature>
<evidence type="ECO:0000256" key="2">
    <source>
        <dbReference type="ARBA" id="ARBA00010772"/>
    </source>
</evidence>
<dbReference type="Pfam" id="PF21621">
    <property type="entry name" value="MPI_cupin_dom"/>
    <property type="match status" value="1"/>
</dbReference>
<dbReference type="InterPro" id="IPR046457">
    <property type="entry name" value="PMI_typeI_cat"/>
</dbReference>
<evidence type="ECO:0000256" key="9">
    <source>
        <dbReference type="PIRSR" id="PIRSR036894-2"/>
    </source>
</evidence>
<reference evidence="12" key="2">
    <citation type="submission" date="2020-09" db="EMBL/GenBank/DDBJ databases">
        <authorList>
            <person name="Sun Q."/>
            <person name="Zhou Y."/>
        </authorList>
    </citation>
    <scope>NUCLEOTIDE SEQUENCE</scope>
    <source>
        <strain evidence="12">CGMCC 1.15179</strain>
    </source>
</reference>
<proteinExistence type="inferred from homology"/>
<dbReference type="GO" id="GO:0005975">
    <property type="term" value="P:carbohydrate metabolic process"/>
    <property type="evidence" value="ECO:0007669"/>
    <property type="project" value="UniProtKB-UniRule"/>
</dbReference>
<feature type="binding site" evidence="8">
    <location>
        <position position="97"/>
    </location>
    <ligand>
        <name>Zn(2+)</name>
        <dbReference type="ChEBI" id="CHEBI:29105"/>
    </ligand>
</feature>
<dbReference type="SUPFAM" id="SSF51182">
    <property type="entry name" value="RmlC-like cupins"/>
    <property type="match status" value="1"/>
</dbReference>
<dbReference type="InterPro" id="IPR051804">
    <property type="entry name" value="Carb_Metab_Reg_Kinase/Isom"/>
</dbReference>
<protein>
    <recommendedName>
        <fullName evidence="3 7">Mannose-6-phosphate isomerase</fullName>
        <ecNumber evidence="3 7">5.3.1.8</ecNumber>
    </recommendedName>
</protein>
<dbReference type="AlphaFoldDB" id="A0A8J2VIS1"/>
<evidence type="ECO:0000256" key="3">
    <source>
        <dbReference type="ARBA" id="ARBA00011956"/>
    </source>
</evidence>
<dbReference type="InterPro" id="IPR001250">
    <property type="entry name" value="Man6P_Isoase-1"/>
</dbReference>
<evidence type="ECO:0000256" key="1">
    <source>
        <dbReference type="ARBA" id="ARBA00000757"/>
    </source>
</evidence>
<evidence type="ECO:0000256" key="4">
    <source>
        <dbReference type="ARBA" id="ARBA00022723"/>
    </source>
</evidence>
<comment type="caution">
    <text evidence="12">The sequence shown here is derived from an EMBL/GenBank/DDBJ whole genome shotgun (WGS) entry which is preliminary data.</text>
</comment>
<keyword evidence="5 7" id="KW-0862">Zinc</keyword>
<gene>
    <name evidence="12" type="primary">manA</name>
    <name evidence="12" type="ORF">GCM10011571_28090</name>
</gene>
<dbReference type="EC" id="5.3.1.8" evidence="3 7"/>
<dbReference type="Pfam" id="PF20511">
    <property type="entry name" value="PMI_typeI_cat"/>
    <property type="match status" value="1"/>
</dbReference>
<feature type="domain" description="Mannose-6-phosphate isomerase cupin" evidence="11">
    <location>
        <begin position="238"/>
        <end position="314"/>
    </location>
</feature>
<dbReference type="InterPro" id="IPR011051">
    <property type="entry name" value="RmlC_Cupin_sf"/>
</dbReference>